<dbReference type="STRING" id="504798.SAMN05421871_105265"/>
<dbReference type="InterPro" id="IPR036527">
    <property type="entry name" value="SCP2_sterol-bd_dom_sf"/>
</dbReference>
<dbReference type="EMBL" id="FNJB01000008">
    <property type="protein sequence ID" value="SDP36073.1"/>
    <property type="molecule type" value="Genomic_DNA"/>
</dbReference>
<evidence type="ECO:0000313" key="3">
    <source>
        <dbReference type="Proteomes" id="UP000199651"/>
    </source>
</evidence>
<protein>
    <submittedName>
        <fullName evidence="2">Predicted acetyltransferase</fullName>
    </submittedName>
</protein>
<dbReference type="GO" id="GO:0034069">
    <property type="term" value="F:aminoglycoside N-acetyltransferase activity"/>
    <property type="evidence" value="ECO:0007669"/>
    <property type="project" value="TreeGrafter"/>
</dbReference>
<dbReference type="PROSITE" id="PS51186">
    <property type="entry name" value="GNAT"/>
    <property type="match status" value="1"/>
</dbReference>
<dbReference type="Gene3D" id="3.40.630.30">
    <property type="match status" value="2"/>
</dbReference>
<evidence type="ECO:0000259" key="1">
    <source>
        <dbReference type="PROSITE" id="PS51186"/>
    </source>
</evidence>
<dbReference type="InterPro" id="IPR051554">
    <property type="entry name" value="Acetyltransferase_Eis"/>
</dbReference>
<keyword evidence="2" id="KW-0808">Transferase</keyword>
<dbReference type="SUPFAM" id="SSF55729">
    <property type="entry name" value="Acyl-CoA N-acyltransferases (Nat)"/>
    <property type="match status" value="1"/>
</dbReference>
<dbReference type="GO" id="GO:0030649">
    <property type="term" value="P:aminoglycoside antibiotic catabolic process"/>
    <property type="evidence" value="ECO:0007669"/>
    <property type="project" value="TreeGrafter"/>
</dbReference>
<dbReference type="Pfam" id="PF13527">
    <property type="entry name" value="Acetyltransf_9"/>
    <property type="match status" value="1"/>
</dbReference>
<name>A0A1H0S2V7_9PSEU</name>
<dbReference type="InterPro" id="IPR025559">
    <property type="entry name" value="Eis_dom"/>
</dbReference>
<evidence type="ECO:0000313" key="2">
    <source>
        <dbReference type="EMBL" id="SDP36073.1"/>
    </source>
</evidence>
<organism evidence="2 3">
    <name type="scientific">Actinokineospora alba</name>
    <dbReference type="NCBI Taxonomy" id="504798"/>
    <lineage>
        <taxon>Bacteria</taxon>
        <taxon>Bacillati</taxon>
        <taxon>Actinomycetota</taxon>
        <taxon>Actinomycetes</taxon>
        <taxon>Pseudonocardiales</taxon>
        <taxon>Pseudonocardiaceae</taxon>
        <taxon>Actinokineospora</taxon>
    </lineage>
</organism>
<dbReference type="SUPFAM" id="SSF55718">
    <property type="entry name" value="SCP-like"/>
    <property type="match status" value="1"/>
</dbReference>
<dbReference type="InterPro" id="IPR000182">
    <property type="entry name" value="GNAT_dom"/>
</dbReference>
<sequence>MVTIRPYAPEHADAVHRMRKLAFGSPRDDAWAAESAAWRGFVADVDGATCGTLRIWAYHQFFGGRAVPAGGIATVAVDPHARGRGVAGALLDAALAGMREAGQPLSILFAATPPLYRGRGWEQVGSTERVQVPISVLAALPPGRAPVRRATEADLPALHQLYLDVASTVDGMLDRSEPAFQVSRIFELDIVDVVSGDDGLRGYVAASRPSANDLTVWDLVVRDAEAALTLLGRLSSWTGMVEVVSLRLVDPVVHDLLLGMPRDLPRVVEPFMLRVVDLAAAVEVRGWPDYLPDFAVDLEITDEHAPWNAGGHRLVHESGAMRLEPGGTGAVRLHARALGPWFAGTATTDTLRRAGLLEGDAPMLDAATTAPRQLRIADNF</sequence>
<dbReference type="PANTHER" id="PTHR37817">
    <property type="entry name" value="N-ACETYLTRANSFERASE EIS"/>
    <property type="match status" value="1"/>
</dbReference>
<dbReference type="InterPro" id="IPR016181">
    <property type="entry name" value="Acyl_CoA_acyltransferase"/>
</dbReference>
<feature type="domain" description="N-acetyltransferase" evidence="1">
    <location>
        <begin position="2"/>
        <end position="143"/>
    </location>
</feature>
<proteinExistence type="predicted"/>
<dbReference type="Pfam" id="PF13530">
    <property type="entry name" value="SCP2_2"/>
    <property type="match status" value="1"/>
</dbReference>
<accession>A0A1H0S2V7</accession>
<dbReference type="Proteomes" id="UP000199651">
    <property type="component" value="Unassembled WGS sequence"/>
</dbReference>
<gene>
    <name evidence="2" type="ORF">SAMN05192558_108254</name>
</gene>
<keyword evidence="3" id="KW-1185">Reference proteome</keyword>
<dbReference type="Gene3D" id="3.30.1050.10">
    <property type="entry name" value="SCP2 sterol-binding domain"/>
    <property type="match status" value="1"/>
</dbReference>
<reference evidence="3" key="1">
    <citation type="submission" date="2016-10" db="EMBL/GenBank/DDBJ databases">
        <authorList>
            <person name="Varghese N."/>
            <person name="Submissions S."/>
        </authorList>
    </citation>
    <scope>NUCLEOTIDE SEQUENCE [LARGE SCALE GENOMIC DNA]</scope>
    <source>
        <strain evidence="3">IBRC-M 10655</strain>
    </source>
</reference>
<dbReference type="PANTHER" id="PTHR37817:SF1">
    <property type="entry name" value="N-ACETYLTRANSFERASE EIS"/>
    <property type="match status" value="1"/>
</dbReference>
<dbReference type="AlphaFoldDB" id="A0A1H0S2V7"/>